<dbReference type="PANTHER" id="PTHR33710">
    <property type="entry name" value="BNAC02G09200D PROTEIN"/>
    <property type="match status" value="1"/>
</dbReference>
<feature type="region of interest" description="Disordered" evidence="1">
    <location>
        <begin position="1"/>
        <end position="23"/>
    </location>
</feature>
<evidence type="ECO:0000313" key="2">
    <source>
        <dbReference type="EnsemblPlants" id="QL03p050950:mrna"/>
    </source>
</evidence>
<organism evidence="2 3">
    <name type="scientific">Quercus lobata</name>
    <name type="common">Valley oak</name>
    <dbReference type="NCBI Taxonomy" id="97700"/>
    <lineage>
        <taxon>Eukaryota</taxon>
        <taxon>Viridiplantae</taxon>
        <taxon>Streptophyta</taxon>
        <taxon>Embryophyta</taxon>
        <taxon>Tracheophyta</taxon>
        <taxon>Spermatophyta</taxon>
        <taxon>Magnoliopsida</taxon>
        <taxon>eudicotyledons</taxon>
        <taxon>Gunneridae</taxon>
        <taxon>Pentapetalae</taxon>
        <taxon>rosids</taxon>
        <taxon>fabids</taxon>
        <taxon>Fagales</taxon>
        <taxon>Fagaceae</taxon>
        <taxon>Quercus</taxon>
    </lineage>
</organism>
<dbReference type="EMBL" id="LRBV02000003">
    <property type="status" value="NOT_ANNOTATED_CDS"/>
    <property type="molecule type" value="Genomic_DNA"/>
</dbReference>
<feature type="region of interest" description="Disordered" evidence="1">
    <location>
        <begin position="47"/>
        <end position="66"/>
    </location>
</feature>
<reference evidence="2" key="2">
    <citation type="submission" date="2021-01" db="UniProtKB">
        <authorList>
            <consortium name="EnsemblPlants"/>
        </authorList>
    </citation>
    <scope>IDENTIFICATION</scope>
</reference>
<dbReference type="Proteomes" id="UP000594261">
    <property type="component" value="Chromosome 3"/>
</dbReference>
<name>A0A7N2R1K5_QUELO</name>
<evidence type="ECO:0000256" key="1">
    <source>
        <dbReference type="SAM" id="MobiDB-lite"/>
    </source>
</evidence>
<feature type="compositionally biased region" description="Polar residues" evidence="1">
    <location>
        <begin position="47"/>
        <end position="64"/>
    </location>
</feature>
<keyword evidence="3" id="KW-1185">Reference proteome</keyword>
<dbReference type="InParanoid" id="A0A7N2R1K5"/>
<dbReference type="Gramene" id="QL03p050950:mrna">
    <property type="protein sequence ID" value="QL03p050950:mrna"/>
    <property type="gene ID" value="QL03p050950"/>
</dbReference>
<proteinExistence type="predicted"/>
<sequence>MPSHPDMDPPTFSEKVTHSTSTNKEILADKNLFDTHIADIDKALNTYPFSSQSTTPQKETTSLNHPDRRWLLGSPTGPNECTKLELSGLENLRTLNTLKRAWKKEAPTCVFLMETKLSTNQLNTKKQNWDYNQGLMVSSDGQSGGLALLWKPNTKLVRETGGCLRLTRQMDRFRTVIHSCNFMDLGFFVSLFTWSHNHPTEGRIHIWLDSTLANPTWKLLFPKAVVHHVSMSSSDHSMLAICLNQPRSQQPHSKPLFRFEAMWLQDPWCAEIVQDAWHGGLYKPDGVAIINYHSSCHDRLSVWNKTEFGQFGKQIERLNQKLQTLEQHPIRNESTIQEVRRALNR</sequence>
<dbReference type="AlphaFoldDB" id="A0A7N2R1K5"/>
<dbReference type="PANTHER" id="PTHR33710:SF77">
    <property type="entry name" value="DNASE I-LIKE SUPERFAMILY PROTEIN"/>
    <property type="match status" value="1"/>
</dbReference>
<dbReference type="SUPFAM" id="SSF56219">
    <property type="entry name" value="DNase I-like"/>
    <property type="match status" value="1"/>
</dbReference>
<accession>A0A7N2R1K5</accession>
<protein>
    <submittedName>
        <fullName evidence="2">Uncharacterized protein</fullName>
    </submittedName>
</protein>
<dbReference type="InterPro" id="IPR036691">
    <property type="entry name" value="Endo/exonu/phosph_ase_sf"/>
</dbReference>
<dbReference type="EnsemblPlants" id="QL03p050950:mrna">
    <property type="protein sequence ID" value="QL03p050950:mrna"/>
    <property type="gene ID" value="QL03p050950"/>
</dbReference>
<evidence type="ECO:0000313" key="3">
    <source>
        <dbReference type="Proteomes" id="UP000594261"/>
    </source>
</evidence>
<reference evidence="2 3" key="1">
    <citation type="journal article" date="2016" name="G3 (Bethesda)">
        <title>First Draft Assembly and Annotation of the Genome of a California Endemic Oak Quercus lobata Nee (Fagaceae).</title>
        <authorList>
            <person name="Sork V.L."/>
            <person name="Fitz-Gibbon S.T."/>
            <person name="Puiu D."/>
            <person name="Crepeau M."/>
            <person name="Gugger P.F."/>
            <person name="Sherman R."/>
            <person name="Stevens K."/>
            <person name="Langley C.H."/>
            <person name="Pellegrini M."/>
            <person name="Salzberg S.L."/>
        </authorList>
    </citation>
    <scope>NUCLEOTIDE SEQUENCE [LARGE SCALE GENOMIC DNA]</scope>
    <source>
        <strain evidence="2 3">cv. SW786</strain>
    </source>
</reference>